<dbReference type="RefSeq" id="XP_002133018.3">
    <property type="nucleotide sequence ID" value="XM_002132982.3"/>
</dbReference>
<evidence type="ECO:0000256" key="1">
    <source>
        <dbReference type="SAM" id="SignalP"/>
    </source>
</evidence>
<accession>A0A6I8UY27</accession>
<dbReference type="InParanoid" id="A0A6I8UY27"/>
<dbReference type="Gene3D" id="2.40.128.20">
    <property type="match status" value="1"/>
</dbReference>
<keyword evidence="1" id="KW-0732">Signal</keyword>
<dbReference type="ExpressionAtlas" id="A0A6I8UY27">
    <property type="expression patterns" value="baseline"/>
</dbReference>
<evidence type="ECO:0000313" key="2">
    <source>
        <dbReference type="Proteomes" id="UP000001819"/>
    </source>
</evidence>
<name>A0A6I8UY27_DROPS</name>
<dbReference type="KEGG" id="dpo:6902473"/>
<sequence>MAGNRILLLVVVVCPLINGEGIATQWGTDTPATESVPPLMIPPVEAKTAVNNSKTVATIKPRSSFLVKPEQYRYAYLRHVRRCPKVTYVNPVDVKKILGFWYAYATTPMAHPLFRLECSAYDASNYNFTNRILKTDYVNYAILYFCIYNNKTRKYDITMRALTRNTSPTSLTIRTIIQNMRRFRFQTKILIWLKHKAYCFEWFIRSNQDRRRFYRYLAPYNRWNDH</sequence>
<proteinExistence type="predicted"/>
<evidence type="ECO:0000313" key="3">
    <source>
        <dbReference type="RefSeq" id="XP_002133018.3"/>
    </source>
</evidence>
<organism evidence="2 3">
    <name type="scientific">Drosophila pseudoobscura pseudoobscura</name>
    <name type="common">Fruit fly</name>
    <dbReference type="NCBI Taxonomy" id="46245"/>
    <lineage>
        <taxon>Eukaryota</taxon>
        <taxon>Metazoa</taxon>
        <taxon>Ecdysozoa</taxon>
        <taxon>Arthropoda</taxon>
        <taxon>Hexapoda</taxon>
        <taxon>Insecta</taxon>
        <taxon>Pterygota</taxon>
        <taxon>Neoptera</taxon>
        <taxon>Endopterygota</taxon>
        <taxon>Diptera</taxon>
        <taxon>Brachycera</taxon>
        <taxon>Muscomorpha</taxon>
        <taxon>Ephydroidea</taxon>
        <taxon>Drosophilidae</taxon>
        <taxon>Drosophila</taxon>
        <taxon>Sophophora</taxon>
    </lineage>
</organism>
<dbReference type="SUPFAM" id="SSF50814">
    <property type="entry name" value="Lipocalins"/>
    <property type="match status" value="1"/>
</dbReference>
<dbReference type="Proteomes" id="UP000001819">
    <property type="component" value="Chromosome 4"/>
</dbReference>
<reference evidence="3" key="1">
    <citation type="submission" date="2025-08" db="UniProtKB">
        <authorList>
            <consortium name="RefSeq"/>
        </authorList>
    </citation>
    <scope>IDENTIFICATION</scope>
    <source>
        <strain evidence="3">MV-25-SWS-2005</strain>
        <tissue evidence="3">Whole body</tissue>
    </source>
</reference>
<dbReference type="InterPro" id="IPR012674">
    <property type="entry name" value="Calycin"/>
</dbReference>
<gene>
    <name evidence="3" type="primary">LOC6902473</name>
</gene>
<keyword evidence="2" id="KW-1185">Reference proteome</keyword>
<dbReference type="AlphaFoldDB" id="A0A6I8UY27"/>
<protein>
    <submittedName>
        <fullName evidence="3">Uncharacterized protein</fullName>
    </submittedName>
</protein>
<feature type="chain" id="PRO_5026316177" evidence="1">
    <location>
        <begin position="20"/>
        <end position="226"/>
    </location>
</feature>
<feature type="signal peptide" evidence="1">
    <location>
        <begin position="1"/>
        <end position="19"/>
    </location>
</feature>